<evidence type="ECO:0000256" key="4">
    <source>
        <dbReference type="ARBA" id="ARBA00022833"/>
    </source>
</evidence>
<protein>
    <recommendedName>
        <fullName evidence="7">Sorbitol dehydrogenase</fullName>
    </recommendedName>
    <alternativeName>
        <fullName evidence="8">Polyol dehydrogenase</fullName>
    </alternativeName>
</protein>
<dbReference type="GO" id="GO:0003939">
    <property type="term" value="F:L-iditol 2-dehydrogenase (NAD+) activity"/>
    <property type="evidence" value="ECO:0007669"/>
    <property type="project" value="TreeGrafter"/>
</dbReference>
<dbReference type="EMBL" id="MH799905">
    <property type="protein sequence ID" value="QBH74064.1"/>
    <property type="molecule type" value="mRNA"/>
</dbReference>
<dbReference type="GO" id="GO:0006062">
    <property type="term" value="P:sorbitol catabolic process"/>
    <property type="evidence" value="ECO:0007669"/>
    <property type="project" value="TreeGrafter"/>
</dbReference>
<dbReference type="SUPFAM" id="SSF50129">
    <property type="entry name" value="GroES-like"/>
    <property type="match status" value="1"/>
</dbReference>
<evidence type="ECO:0000256" key="3">
    <source>
        <dbReference type="ARBA" id="ARBA00022723"/>
    </source>
</evidence>
<dbReference type="SUPFAM" id="SSF51735">
    <property type="entry name" value="NAD(P)-binding Rossmann-fold domains"/>
    <property type="match status" value="1"/>
</dbReference>
<dbReference type="AlphaFoldDB" id="A0A481SZN4"/>
<dbReference type="InterPro" id="IPR020843">
    <property type="entry name" value="ER"/>
</dbReference>
<dbReference type="InterPro" id="IPR013154">
    <property type="entry name" value="ADH-like_N"/>
</dbReference>
<proteinExistence type="evidence at transcript level"/>
<dbReference type="PANTHER" id="PTHR43161">
    <property type="entry name" value="SORBITOL DEHYDROGENASE"/>
    <property type="match status" value="1"/>
</dbReference>
<evidence type="ECO:0000259" key="10">
    <source>
        <dbReference type="SMART" id="SM00829"/>
    </source>
</evidence>
<evidence type="ECO:0000256" key="2">
    <source>
        <dbReference type="ARBA" id="ARBA00008072"/>
    </source>
</evidence>
<dbReference type="InterPro" id="IPR013149">
    <property type="entry name" value="ADH-like_C"/>
</dbReference>
<keyword evidence="6" id="KW-0520">NAD</keyword>
<dbReference type="GO" id="GO:0008270">
    <property type="term" value="F:zinc ion binding"/>
    <property type="evidence" value="ECO:0007669"/>
    <property type="project" value="InterPro"/>
</dbReference>
<dbReference type="Pfam" id="PF00107">
    <property type="entry name" value="ADH_zinc_N"/>
    <property type="match status" value="1"/>
</dbReference>
<evidence type="ECO:0000256" key="8">
    <source>
        <dbReference type="ARBA" id="ARBA00032485"/>
    </source>
</evidence>
<dbReference type="SMART" id="SM00829">
    <property type="entry name" value="PKS_ER"/>
    <property type="match status" value="1"/>
</dbReference>
<dbReference type="PROSITE" id="PS00059">
    <property type="entry name" value="ADH_ZINC"/>
    <property type="match status" value="1"/>
</dbReference>
<evidence type="ECO:0000256" key="7">
    <source>
        <dbReference type="ARBA" id="ARBA00026132"/>
    </source>
</evidence>
<evidence type="ECO:0000256" key="9">
    <source>
        <dbReference type="RuleBase" id="RU361277"/>
    </source>
</evidence>
<comment type="cofactor">
    <cofactor evidence="1 9">
        <name>Zn(2+)</name>
        <dbReference type="ChEBI" id="CHEBI:29105"/>
    </cofactor>
</comment>
<dbReference type="InterPro" id="IPR045306">
    <property type="entry name" value="SDH-like"/>
</dbReference>
<evidence type="ECO:0000256" key="5">
    <source>
        <dbReference type="ARBA" id="ARBA00023002"/>
    </source>
</evidence>
<comment type="similarity">
    <text evidence="2 9">Belongs to the zinc-containing alcohol dehydrogenase family.</text>
</comment>
<dbReference type="InterPro" id="IPR002328">
    <property type="entry name" value="ADH_Zn_CS"/>
</dbReference>
<feature type="domain" description="Enoyl reductase (ER)" evidence="10">
    <location>
        <begin position="18"/>
        <end position="355"/>
    </location>
</feature>
<sequence length="358" mass="38677">MALSSNVDNDNLTCVLYGIRDLRLEQRPIPQPGENEVLLKIQCVGICGSDVHYLVHGNIGNFIVKEPMVIGHEASGIVIKTGKGVTNLKVGDRVAIEPGVSCRKCSFCKTGKYNLCPDMQFCATPPFDGNLTRYYVHAADFCYKLPDCMTLEEGALLEPLSVGVHACKKANITVGSTILILGAGPIGLATLATAKAMGASHIYITDLTEYRLNLAREMGASKTILIKRSFSDEEAISHVKNGMDHKLPDVTLDCSGFQQTMKMGIEITKSGGILVIVGMGASGNVQLPLFNALSREVDIKGVFRYANDYPNALEMVASKSVNLKPLITHHFKLENSLEAFKTAETGEGGAIKVMIHCD</sequence>
<dbReference type="CDD" id="cd05285">
    <property type="entry name" value="sorbitol_DH"/>
    <property type="match status" value="1"/>
</dbReference>
<dbReference type="PANTHER" id="PTHR43161:SF9">
    <property type="entry name" value="SORBITOL DEHYDROGENASE"/>
    <property type="match status" value="1"/>
</dbReference>
<dbReference type="Gene3D" id="3.90.180.10">
    <property type="entry name" value="Medium-chain alcohol dehydrogenases, catalytic domain"/>
    <property type="match status" value="1"/>
</dbReference>
<accession>A0A481SZN4</accession>
<keyword evidence="3 9" id="KW-0479">Metal-binding</keyword>
<dbReference type="Pfam" id="PF08240">
    <property type="entry name" value="ADH_N"/>
    <property type="match status" value="1"/>
</dbReference>
<dbReference type="Gene3D" id="3.40.50.720">
    <property type="entry name" value="NAD(P)-binding Rossmann-like Domain"/>
    <property type="match status" value="1"/>
</dbReference>
<evidence type="ECO:0000256" key="6">
    <source>
        <dbReference type="ARBA" id="ARBA00023027"/>
    </source>
</evidence>
<name>A0A481SZN4_DAKVI</name>
<reference evidence="11" key="1">
    <citation type="journal article" date="2019" name="Sci. Rep.">
        <title>No signal of deleterious mutation accumulation in conserved gene sequences of extant asexual hexapods.</title>
        <authorList>
            <person name="Brandt A."/>
            <person name="Bast J."/>
            <person name="Scheu S."/>
            <person name="Meusemann K."/>
            <person name="Donath A."/>
            <person name="Schuette K."/>
            <person name="Machida R."/>
            <person name="Kraaijeveld K."/>
        </authorList>
    </citation>
    <scope>NUCLEOTIDE SEQUENCE</scope>
    <source>
        <strain evidence="11">OG4250</strain>
    </source>
</reference>
<keyword evidence="5" id="KW-0560">Oxidoreductase</keyword>
<keyword evidence="4 9" id="KW-0862">Zinc</keyword>
<dbReference type="OrthoDB" id="1879366at2759"/>
<dbReference type="InterPro" id="IPR011032">
    <property type="entry name" value="GroES-like_sf"/>
</dbReference>
<evidence type="ECO:0000313" key="11">
    <source>
        <dbReference type="EMBL" id="QBH74064.1"/>
    </source>
</evidence>
<dbReference type="FunFam" id="3.40.50.720:FF:000068">
    <property type="entry name" value="Sorbitol dehydrogenase"/>
    <property type="match status" value="1"/>
</dbReference>
<dbReference type="InterPro" id="IPR036291">
    <property type="entry name" value="NAD(P)-bd_dom_sf"/>
</dbReference>
<evidence type="ECO:0000256" key="1">
    <source>
        <dbReference type="ARBA" id="ARBA00001947"/>
    </source>
</evidence>
<organism evidence="11">
    <name type="scientific">Daktulosphaira vitifoliae</name>
    <name type="common">Grape phylloxera</name>
    <name type="synonym">Viteus vitifoliae</name>
    <dbReference type="NCBI Taxonomy" id="58002"/>
    <lineage>
        <taxon>Eukaryota</taxon>
        <taxon>Metazoa</taxon>
        <taxon>Ecdysozoa</taxon>
        <taxon>Arthropoda</taxon>
        <taxon>Hexapoda</taxon>
        <taxon>Insecta</taxon>
        <taxon>Pterygota</taxon>
        <taxon>Neoptera</taxon>
        <taxon>Paraneoptera</taxon>
        <taxon>Hemiptera</taxon>
        <taxon>Sternorrhyncha</taxon>
        <taxon>Aphidomorpha</taxon>
        <taxon>Phylloxeroidea</taxon>
        <taxon>Phylloxeridae</taxon>
        <taxon>Daktulosphaira</taxon>
    </lineage>
</organism>